<dbReference type="EC" id="2.7.1.17" evidence="6"/>
<keyword evidence="6" id="KW-0119">Carbohydrate metabolism</keyword>
<proteinExistence type="inferred from homology"/>
<evidence type="ECO:0000256" key="2">
    <source>
        <dbReference type="ARBA" id="ARBA00022629"/>
    </source>
</evidence>
<gene>
    <name evidence="8" type="ORF">CANCADRAFT_93797</name>
</gene>
<comment type="similarity">
    <text evidence="1 6">Belongs to the FGGY kinase family.</text>
</comment>
<evidence type="ECO:0000256" key="1">
    <source>
        <dbReference type="ARBA" id="ARBA00009156"/>
    </source>
</evidence>
<evidence type="ECO:0000256" key="4">
    <source>
        <dbReference type="ARBA" id="ARBA00022777"/>
    </source>
</evidence>
<evidence type="ECO:0000313" key="9">
    <source>
        <dbReference type="Proteomes" id="UP000095023"/>
    </source>
</evidence>
<dbReference type="EMBL" id="KV453841">
    <property type="protein sequence ID" value="ODV92853.1"/>
    <property type="molecule type" value="Genomic_DNA"/>
</dbReference>
<dbReference type="FunFam" id="3.30.420.40:FF:000118">
    <property type="entry name" value="Xylulose kinase 2"/>
    <property type="match status" value="1"/>
</dbReference>
<dbReference type="GO" id="GO:0004856">
    <property type="term" value="F:D-xylulokinase activity"/>
    <property type="evidence" value="ECO:0007669"/>
    <property type="project" value="UniProtKB-UniRule"/>
</dbReference>
<sequence>MASKADVFLGFDLSTQQLKVIGVDSRLDLVVHETLKFDEELPKYNTVHGVLHNEKEREIFAPVAMWLEALDIVLQRLKDSGFDFSRVKALSGACQQHGSVYWSAQAPELLGSLNPSDSLLNQLAPNAFARQYSPNWQDHSTKLEVDAHENEVGGSQHLAEITGSRGHYRFTGPQIMRVRRVHPEGYARTARISIISSFLASVFLGKWAAIDVSDICGMNLWDITKNDYYMPLVQLVAGASNPEDPSVAKLIDMLGYPIDGKDSLGLISSYFVQRYGFNPDCEIIPFTGDNPATILSLDLQPNDVMISLGTSTTLLTSTEVFAPSDEYHLFLHPTSPGLYMGMLCYCNGGLAREQIRDAIDSSAKASKSWDKFNEIVLKSRVLDRKSPEKFRIGFYFPLSEIIPDRKPQITRFSVENGVLAKETPAALSEEDARMIIESQGLSMRLRSQNMLAGNNGRPRRMYLVGGGSKNPAIAQVLAEVLGPTEGTHRLLQAGDNACALGAAHKAAWAVHYKATGESFMEYMAKHWQVKGRIETLEIAGAEAKWSEYKCAIEPYKNAESLLD</sequence>
<evidence type="ECO:0000259" key="7">
    <source>
        <dbReference type="Pfam" id="PF02782"/>
    </source>
</evidence>
<reference evidence="9" key="1">
    <citation type="submission" date="2016-02" db="EMBL/GenBank/DDBJ databases">
        <title>Comparative genomics of biotechnologically important yeasts.</title>
        <authorList>
            <consortium name="DOE Joint Genome Institute"/>
            <person name="Riley R."/>
            <person name="Haridas S."/>
            <person name="Wolfe K.H."/>
            <person name="Lopes M.R."/>
            <person name="Hittinger C.T."/>
            <person name="Goker M."/>
            <person name="Salamov A."/>
            <person name="Wisecaver J."/>
            <person name="Long T.M."/>
            <person name="Aerts A.L."/>
            <person name="Barry K."/>
            <person name="Choi C."/>
            <person name="Clum A."/>
            <person name="Coughlan A.Y."/>
            <person name="Deshpande S."/>
            <person name="Douglass A.P."/>
            <person name="Hanson S.J."/>
            <person name="Klenk H.-P."/>
            <person name="Labutti K."/>
            <person name="Lapidus A."/>
            <person name="Lindquist E."/>
            <person name="Lipzen A."/>
            <person name="Meier-Kolthoff J.P."/>
            <person name="Ohm R.A."/>
            <person name="Otillar R.P."/>
            <person name="Pangilinan J."/>
            <person name="Peng Y."/>
            <person name="Rokas A."/>
            <person name="Rosa C.A."/>
            <person name="Scheuner C."/>
            <person name="Sibirny A.A."/>
            <person name="Slot J.C."/>
            <person name="Stielow J.B."/>
            <person name="Sun H."/>
            <person name="Kurtzman C.P."/>
            <person name="Blackwell M."/>
            <person name="Jeffries T.W."/>
            <person name="Grigoriev I.V."/>
        </authorList>
    </citation>
    <scope>NUCLEOTIDE SEQUENCE [LARGE SCALE GENOMIC DNA]</scope>
    <source>
        <strain evidence="9">NRRL Y-17796</strain>
    </source>
</reference>
<evidence type="ECO:0000256" key="3">
    <source>
        <dbReference type="ARBA" id="ARBA00022679"/>
    </source>
</evidence>
<keyword evidence="9" id="KW-1185">Reference proteome</keyword>
<accession>A0A1E4TM86</accession>
<protein>
    <recommendedName>
        <fullName evidence="6">Xylulose kinase</fullName>
        <ecNumber evidence="6">2.7.1.17</ecNumber>
    </recommendedName>
</protein>
<evidence type="ECO:0000256" key="5">
    <source>
        <dbReference type="ARBA" id="ARBA00048885"/>
    </source>
</evidence>
<dbReference type="CDD" id="cd07776">
    <property type="entry name" value="ASKHA_NBD_FGGY_SpXK-like"/>
    <property type="match status" value="1"/>
</dbReference>
<keyword evidence="6" id="KW-0547">Nucleotide-binding</keyword>
<name>A0A1E4TM86_9ASCO</name>
<keyword evidence="2 6" id="KW-0859">Xylose metabolism</keyword>
<dbReference type="Gene3D" id="3.30.420.40">
    <property type="match status" value="2"/>
</dbReference>
<dbReference type="OrthoDB" id="1728974at2759"/>
<dbReference type="GO" id="GO:0005829">
    <property type="term" value="C:cytosol"/>
    <property type="evidence" value="ECO:0007669"/>
    <property type="project" value="TreeGrafter"/>
</dbReference>
<evidence type="ECO:0000256" key="6">
    <source>
        <dbReference type="RuleBase" id="RU367058"/>
    </source>
</evidence>
<organism evidence="8 9">
    <name type="scientific">Tortispora caseinolytica NRRL Y-17796</name>
    <dbReference type="NCBI Taxonomy" id="767744"/>
    <lineage>
        <taxon>Eukaryota</taxon>
        <taxon>Fungi</taxon>
        <taxon>Dikarya</taxon>
        <taxon>Ascomycota</taxon>
        <taxon>Saccharomycotina</taxon>
        <taxon>Trigonopsidomycetes</taxon>
        <taxon>Trigonopsidales</taxon>
        <taxon>Trigonopsidaceae</taxon>
        <taxon>Tortispora</taxon>
    </lineage>
</organism>
<evidence type="ECO:0000313" key="8">
    <source>
        <dbReference type="EMBL" id="ODV92853.1"/>
    </source>
</evidence>
<dbReference type="SUPFAM" id="SSF53067">
    <property type="entry name" value="Actin-like ATPase domain"/>
    <property type="match status" value="2"/>
</dbReference>
<feature type="domain" description="Carbohydrate kinase FGGY C-terminal" evidence="7">
    <location>
        <begin position="305"/>
        <end position="509"/>
    </location>
</feature>
<keyword evidence="6" id="KW-0067">ATP-binding</keyword>
<dbReference type="AlphaFoldDB" id="A0A1E4TM86"/>
<comment type="function">
    <text evidence="6">Highly specific D-xylulose kinase which participates in the catabolism of xylose. Xylose is a major component of hemicelluloses such as xylan. Most fungi utilize D-xylose via three enzymatic reactions, xylose reductase (XR), xylitol dehydrogenase (XDH), and xylulokinase, to form xylulose 5-phosphate, which enters pentose phosphate pathway.</text>
</comment>
<dbReference type="InterPro" id="IPR018485">
    <property type="entry name" value="FGGY_C"/>
</dbReference>
<keyword evidence="4 6" id="KW-0418">Kinase</keyword>
<dbReference type="PANTHER" id="PTHR10196:SF57">
    <property type="entry name" value="XYLULOSE KINASE"/>
    <property type="match status" value="1"/>
</dbReference>
<dbReference type="Proteomes" id="UP000095023">
    <property type="component" value="Unassembled WGS sequence"/>
</dbReference>
<dbReference type="InterPro" id="IPR043129">
    <property type="entry name" value="ATPase_NBD"/>
</dbReference>
<dbReference type="Pfam" id="PF02782">
    <property type="entry name" value="FGGY_C"/>
    <property type="match status" value="1"/>
</dbReference>
<dbReference type="InterPro" id="IPR042024">
    <property type="entry name" value="D-XK_euk"/>
</dbReference>
<dbReference type="GO" id="GO:0005998">
    <property type="term" value="P:xylulose catabolic process"/>
    <property type="evidence" value="ECO:0007669"/>
    <property type="project" value="EnsemblFungi"/>
</dbReference>
<comment type="catalytic activity">
    <reaction evidence="5 6">
        <text>D-xylulose + ATP = D-xylulose 5-phosphate + ADP + H(+)</text>
        <dbReference type="Rhea" id="RHEA:10964"/>
        <dbReference type="ChEBI" id="CHEBI:15378"/>
        <dbReference type="ChEBI" id="CHEBI:17140"/>
        <dbReference type="ChEBI" id="CHEBI:30616"/>
        <dbReference type="ChEBI" id="CHEBI:57737"/>
        <dbReference type="ChEBI" id="CHEBI:456216"/>
        <dbReference type="EC" id="2.7.1.17"/>
    </reaction>
</comment>
<keyword evidence="3 6" id="KW-0808">Transferase</keyword>
<dbReference type="GO" id="GO:0005524">
    <property type="term" value="F:ATP binding"/>
    <property type="evidence" value="ECO:0007669"/>
    <property type="project" value="UniProtKB-UniRule"/>
</dbReference>
<dbReference type="GO" id="GO:0042732">
    <property type="term" value="P:D-xylose metabolic process"/>
    <property type="evidence" value="ECO:0007669"/>
    <property type="project" value="UniProtKB-UniRule"/>
</dbReference>
<dbReference type="PANTHER" id="PTHR10196">
    <property type="entry name" value="SUGAR KINASE"/>
    <property type="match status" value="1"/>
</dbReference>